<feature type="transmembrane region" description="Helical" evidence="10">
    <location>
        <begin position="80"/>
        <end position="104"/>
    </location>
</feature>
<comment type="function">
    <text evidence="9 10">Fluoride-specific ion channel. Important for reducing fluoride concentration in the cell, thus reducing its toxicity.</text>
</comment>
<evidence type="ECO:0000256" key="2">
    <source>
        <dbReference type="ARBA" id="ARBA00022475"/>
    </source>
</evidence>
<keyword evidence="10" id="KW-0406">Ion transport</keyword>
<keyword evidence="10" id="KW-0813">Transport</keyword>
<organism evidence="11 12">
    <name type="scientific">Gordonia defluvii</name>
    <dbReference type="NCBI Taxonomy" id="283718"/>
    <lineage>
        <taxon>Bacteria</taxon>
        <taxon>Bacillati</taxon>
        <taxon>Actinomycetota</taxon>
        <taxon>Actinomycetes</taxon>
        <taxon>Mycobacteriales</taxon>
        <taxon>Gordoniaceae</taxon>
        <taxon>Gordonia</taxon>
    </lineage>
</organism>
<sequence length="107" mass="10697">MCDGLARARVTTRLPVATIVINVAGSGLLGLLTGLVLFGGAPSALTLVAGTGFCGGFTTFSTASFETVALARRGDGGRALINAIGTWVAAVAACGAGMWIAWLIRGQ</sequence>
<dbReference type="HAMAP" id="MF_00454">
    <property type="entry name" value="FluC"/>
    <property type="match status" value="1"/>
</dbReference>
<feature type="transmembrane region" description="Helical" evidence="10">
    <location>
        <begin position="16"/>
        <end position="38"/>
    </location>
</feature>
<comment type="catalytic activity">
    <reaction evidence="8">
        <text>fluoride(in) = fluoride(out)</text>
        <dbReference type="Rhea" id="RHEA:76159"/>
        <dbReference type="ChEBI" id="CHEBI:17051"/>
    </reaction>
    <physiologicalReaction direction="left-to-right" evidence="8">
        <dbReference type="Rhea" id="RHEA:76160"/>
    </physiologicalReaction>
</comment>
<feature type="binding site" evidence="10">
    <location>
        <position position="55"/>
    </location>
    <ligand>
        <name>Na(+)</name>
        <dbReference type="ChEBI" id="CHEBI:29101"/>
        <note>structural</note>
    </ligand>
</feature>
<dbReference type="PANTHER" id="PTHR28259">
    <property type="entry name" value="FLUORIDE EXPORT PROTEIN 1-RELATED"/>
    <property type="match status" value="1"/>
</dbReference>
<dbReference type="Proteomes" id="UP001501035">
    <property type="component" value="Unassembled WGS sequence"/>
</dbReference>
<gene>
    <name evidence="10" type="primary">fluC</name>
    <name evidence="10" type="synonym">crcB</name>
    <name evidence="11" type="ORF">GCM10010528_15870</name>
</gene>
<evidence type="ECO:0000313" key="12">
    <source>
        <dbReference type="Proteomes" id="UP001501035"/>
    </source>
</evidence>
<keyword evidence="3 10" id="KW-0812">Transmembrane</keyword>
<evidence type="ECO:0000256" key="3">
    <source>
        <dbReference type="ARBA" id="ARBA00022692"/>
    </source>
</evidence>
<evidence type="ECO:0000256" key="10">
    <source>
        <dbReference type="HAMAP-Rule" id="MF_00454"/>
    </source>
</evidence>
<feature type="transmembrane region" description="Helical" evidence="10">
    <location>
        <begin position="44"/>
        <end position="68"/>
    </location>
</feature>
<keyword evidence="12" id="KW-1185">Reference proteome</keyword>
<keyword evidence="10" id="KW-0915">Sodium</keyword>
<comment type="caution">
    <text evidence="11">The sequence shown here is derived from an EMBL/GenBank/DDBJ whole genome shotgun (WGS) entry which is preliminary data.</text>
</comment>
<evidence type="ECO:0000256" key="8">
    <source>
        <dbReference type="ARBA" id="ARBA00035585"/>
    </source>
</evidence>
<comment type="subcellular location">
    <subcellularLocation>
        <location evidence="1 10">Cell membrane</location>
        <topology evidence="1 10">Multi-pass membrane protein</topology>
    </subcellularLocation>
</comment>
<evidence type="ECO:0000256" key="9">
    <source>
        <dbReference type="ARBA" id="ARBA00049940"/>
    </source>
</evidence>
<name>A0ABP6L8M8_9ACTN</name>
<dbReference type="InterPro" id="IPR003691">
    <property type="entry name" value="FluC"/>
</dbReference>
<keyword evidence="10" id="KW-0479">Metal-binding</keyword>
<keyword evidence="4 10" id="KW-1133">Transmembrane helix</keyword>
<evidence type="ECO:0000313" key="11">
    <source>
        <dbReference type="EMBL" id="GAA3035981.1"/>
    </source>
</evidence>
<dbReference type="Pfam" id="PF02537">
    <property type="entry name" value="CRCB"/>
    <property type="match status" value="1"/>
</dbReference>
<evidence type="ECO:0000256" key="4">
    <source>
        <dbReference type="ARBA" id="ARBA00022989"/>
    </source>
</evidence>
<proteinExistence type="inferred from homology"/>
<accession>A0ABP6L8M8</accession>
<comment type="activity regulation">
    <text evidence="10">Na(+) is not transported, but it plays an essential structural role and its presence is essential for fluoride channel function.</text>
</comment>
<evidence type="ECO:0000256" key="1">
    <source>
        <dbReference type="ARBA" id="ARBA00004651"/>
    </source>
</evidence>
<dbReference type="EMBL" id="BAAAVS010000023">
    <property type="protein sequence ID" value="GAA3035981.1"/>
    <property type="molecule type" value="Genomic_DNA"/>
</dbReference>
<keyword evidence="2 10" id="KW-1003">Cell membrane</keyword>
<feature type="binding site" evidence="10">
    <location>
        <position position="58"/>
    </location>
    <ligand>
        <name>Na(+)</name>
        <dbReference type="ChEBI" id="CHEBI:29101"/>
        <note>structural</note>
    </ligand>
</feature>
<comment type="similarity">
    <text evidence="7 10">Belongs to the fluoride channel Fluc/FEX (TC 1.A.43) family.</text>
</comment>
<evidence type="ECO:0000256" key="5">
    <source>
        <dbReference type="ARBA" id="ARBA00023136"/>
    </source>
</evidence>
<dbReference type="PANTHER" id="PTHR28259:SF1">
    <property type="entry name" value="FLUORIDE EXPORT PROTEIN 1-RELATED"/>
    <property type="match status" value="1"/>
</dbReference>
<reference evidence="12" key="1">
    <citation type="journal article" date="2019" name="Int. J. Syst. Evol. Microbiol.">
        <title>The Global Catalogue of Microorganisms (GCM) 10K type strain sequencing project: providing services to taxonomists for standard genome sequencing and annotation.</title>
        <authorList>
            <consortium name="The Broad Institute Genomics Platform"/>
            <consortium name="The Broad Institute Genome Sequencing Center for Infectious Disease"/>
            <person name="Wu L."/>
            <person name="Ma J."/>
        </authorList>
    </citation>
    <scope>NUCLEOTIDE SEQUENCE [LARGE SCALE GENOMIC DNA]</scope>
    <source>
        <strain evidence="12">JCM 14234</strain>
    </source>
</reference>
<evidence type="ECO:0000256" key="7">
    <source>
        <dbReference type="ARBA" id="ARBA00035120"/>
    </source>
</evidence>
<keyword evidence="6 10" id="KW-0407">Ion channel</keyword>
<protein>
    <recommendedName>
        <fullName evidence="10">Fluoride-specific ion channel FluC</fullName>
    </recommendedName>
</protein>
<keyword evidence="5 10" id="KW-0472">Membrane</keyword>
<evidence type="ECO:0000256" key="6">
    <source>
        <dbReference type="ARBA" id="ARBA00023303"/>
    </source>
</evidence>